<accession>A0A8X6S0C5</accession>
<dbReference type="Proteomes" id="UP000887159">
    <property type="component" value="Unassembled WGS sequence"/>
</dbReference>
<proteinExistence type="predicted"/>
<keyword evidence="2" id="KW-1185">Reference proteome</keyword>
<dbReference type="EMBL" id="BMAU01021243">
    <property type="protein sequence ID" value="GFY04046.1"/>
    <property type="molecule type" value="Genomic_DNA"/>
</dbReference>
<gene>
    <name evidence="1" type="ORF">TNCV_1198241</name>
</gene>
<protein>
    <submittedName>
        <fullName evidence="1">Uncharacterized protein</fullName>
    </submittedName>
</protein>
<dbReference type="AlphaFoldDB" id="A0A8X6S0C5"/>
<comment type="caution">
    <text evidence="1">The sequence shown here is derived from an EMBL/GenBank/DDBJ whole genome shotgun (WGS) entry which is preliminary data.</text>
</comment>
<dbReference type="GO" id="GO:0003676">
    <property type="term" value="F:nucleic acid binding"/>
    <property type="evidence" value="ECO:0007669"/>
    <property type="project" value="InterPro"/>
</dbReference>
<organism evidence="1 2">
    <name type="scientific">Trichonephila clavipes</name>
    <name type="common">Golden silk orbweaver</name>
    <name type="synonym">Nephila clavipes</name>
    <dbReference type="NCBI Taxonomy" id="2585209"/>
    <lineage>
        <taxon>Eukaryota</taxon>
        <taxon>Metazoa</taxon>
        <taxon>Ecdysozoa</taxon>
        <taxon>Arthropoda</taxon>
        <taxon>Chelicerata</taxon>
        <taxon>Arachnida</taxon>
        <taxon>Araneae</taxon>
        <taxon>Araneomorphae</taxon>
        <taxon>Entelegynae</taxon>
        <taxon>Araneoidea</taxon>
        <taxon>Nephilidae</taxon>
        <taxon>Trichonephila</taxon>
    </lineage>
</organism>
<sequence length="73" mass="8655">MTCYSTHLNPTEHDWDAFVRRIEQRTILPRTVQELQTTLRQEWVPKGHLESVVKSMENRCKICISVLGRHTSY</sequence>
<evidence type="ECO:0000313" key="1">
    <source>
        <dbReference type="EMBL" id="GFY04046.1"/>
    </source>
</evidence>
<evidence type="ECO:0000313" key="2">
    <source>
        <dbReference type="Proteomes" id="UP000887159"/>
    </source>
</evidence>
<reference evidence="1" key="1">
    <citation type="submission" date="2020-08" db="EMBL/GenBank/DDBJ databases">
        <title>Multicomponent nature underlies the extraordinary mechanical properties of spider dragline silk.</title>
        <authorList>
            <person name="Kono N."/>
            <person name="Nakamura H."/>
            <person name="Mori M."/>
            <person name="Yoshida Y."/>
            <person name="Ohtoshi R."/>
            <person name="Malay A.D."/>
            <person name="Moran D.A.P."/>
            <person name="Tomita M."/>
            <person name="Numata K."/>
            <person name="Arakawa K."/>
        </authorList>
    </citation>
    <scope>NUCLEOTIDE SEQUENCE</scope>
</reference>
<dbReference type="Gene3D" id="3.30.420.10">
    <property type="entry name" value="Ribonuclease H-like superfamily/Ribonuclease H"/>
    <property type="match status" value="1"/>
</dbReference>
<dbReference type="InterPro" id="IPR036397">
    <property type="entry name" value="RNaseH_sf"/>
</dbReference>
<name>A0A8X6S0C5_TRICX</name>